<dbReference type="PANTHER" id="PTHR43022:SF1">
    <property type="entry name" value="PROTEIN SMF"/>
    <property type="match status" value="1"/>
</dbReference>
<dbReference type="PANTHER" id="PTHR43022">
    <property type="entry name" value="PROTEIN SMF"/>
    <property type="match status" value="1"/>
</dbReference>
<evidence type="ECO:0000313" key="3">
    <source>
        <dbReference type="EMBL" id="MCU6700059.1"/>
    </source>
</evidence>
<evidence type="ECO:0000256" key="1">
    <source>
        <dbReference type="ARBA" id="ARBA00006525"/>
    </source>
</evidence>
<feature type="domain" description="Smf/DprA SLOG" evidence="2">
    <location>
        <begin position="86"/>
        <end position="293"/>
    </location>
</feature>
<comment type="similarity">
    <text evidence="1">Belongs to the DprA/Smf family.</text>
</comment>
<dbReference type="SUPFAM" id="SSF102405">
    <property type="entry name" value="MCP/YpsA-like"/>
    <property type="match status" value="1"/>
</dbReference>
<dbReference type="Pfam" id="PF02481">
    <property type="entry name" value="DNA_processg_A"/>
    <property type="match status" value="1"/>
</dbReference>
<organism evidence="3 4">
    <name type="scientific">Dorea ammoniilytica</name>
    <dbReference type="NCBI Taxonomy" id="2981788"/>
    <lineage>
        <taxon>Bacteria</taxon>
        <taxon>Bacillati</taxon>
        <taxon>Bacillota</taxon>
        <taxon>Clostridia</taxon>
        <taxon>Lachnospirales</taxon>
        <taxon>Lachnospiraceae</taxon>
        <taxon>Dorea</taxon>
    </lineage>
</organism>
<dbReference type="Proteomes" id="UP001207605">
    <property type="component" value="Unassembled WGS sequence"/>
</dbReference>
<reference evidence="3 4" key="1">
    <citation type="journal article" date="2021" name="ISME Commun">
        <title>Automated analysis of genomic sequences facilitates high-throughput and comprehensive description of bacteria.</title>
        <authorList>
            <person name="Hitch T.C.A."/>
        </authorList>
    </citation>
    <scope>NUCLEOTIDE SEQUENCE [LARGE SCALE GENOMIC DNA]</scope>
    <source>
        <strain evidence="3 4">Sanger_02</strain>
    </source>
</reference>
<dbReference type="EMBL" id="JAOQJV010000007">
    <property type="protein sequence ID" value="MCU6700059.1"/>
    <property type="molecule type" value="Genomic_DNA"/>
</dbReference>
<gene>
    <name evidence="3" type="primary">dprA</name>
    <name evidence="3" type="ORF">OCV65_07420</name>
</gene>
<proteinExistence type="inferred from homology"/>
<protein>
    <submittedName>
        <fullName evidence="3">DNA-processing protein DprA</fullName>
    </submittedName>
</protein>
<comment type="caution">
    <text evidence="3">The sequence shown here is derived from an EMBL/GenBank/DDBJ whole genome shotgun (WGS) entry which is preliminary data.</text>
</comment>
<keyword evidence="4" id="KW-1185">Reference proteome</keyword>
<evidence type="ECO:0000313" key="4">
    <source>
        <dbReference type="Proteomes" id="UP001207605"/>
    </source>
</evidence>
<dbReference type="NCBIfam" id="TIGR00732">
    <property type="entry name" value="dprA"/>
    <property type="match status" value="1"/>
</dbReference>
<evidence type="ECO:0000259" key="2">
    <source>
        <dbReference type="Pfam" id="PF02481"/>
    </source>
</evidence>
<dbReference type="RefSeq" id="WP_262581520.1">
    <property type="nucleotide sequence ID" value="NZ_JAOQJV010000007.1"/>
</dbReference>
<dbReference type="Gene3D" id="3.40.50.450">
    <property type="match status" value="1"/>
</dbReference>
<name>A0ABT2S636_9FIRM</name>
<accession>A0ABT2S636</accession>
<dbReference type="InterPro" id="IPR057666">
    <property type="entry name" value="DrpA_SLOG"/>
</dbReference>
<sequence length="372" mass="41791">MRDTEEYKYEWWLAGMRPLTDDKKRALVEHWGSAREVYNGIYYIEERQKKQLHFLKAEEIDRLQNWARTQDVEELYEQGQRLGVRLVTWFDEAYPKRLKNLIKMPYGIYVKGKLPAEDRPTAAIVGARRCTPYGEELSIIHAENLALAGVQVISGMARGVDSISQRAAIEAGGESYGVLGCGVDVCYPKENKGLYIDLQKHGGILSELPPGTAPLREYFPARNRMISGLADMILVMEAKEKSGSLITAAFALDQGKTIYALPGPVTSELSKGCNRIISDGAVPLLSPKYLLEQEDLKLLKNHTNSPSDRVKNEKVLESPEKLLYATVGLFPKSLDTLQAESGMKRTDMVHALVSLEMKGYIREISRNHFVKA</sequence>
<dbReference type="InterPro" id="IPR003488">
    <property type="entry name" value="DprA"/>
</dbReference>